<name>A0A9N8DHF2_9STRA</name>
<feature type="compositionally biased region" description="Acidic residues" evidence="1">
    <location>
        <begin position="1"/>
        <end position="15"/>
    </location>
</feature>
<dbReference type="InterPro" id="IPR032675">
    <property type="entry name" value="LRR_dom_sf"/>
</dbReference>
<evidence type="ECO:0000256" key="1">
    <source>
        <dbReference type="SAM" id="MobiDB-lite"/>
    </source>
</evidence>
<dbReference type="EMBL" id="CAICTM010000067">
    <property type="protein sequence ID" value="CAB9499744.1"/>
    <property type="molecule type" value="Genomic_DNA"/>
</dbReference>
<dbReference type="AlphaFoldDB" id="A0A9N8DHF2"/>
<dbReference type="SUPFAM" id="SSF52047">
    <property type="entry name" value="RNI-like"/>
    <property type="match status" value="1"/>
</dbReference>
<reference evidence="2" key="1">
    <citation type="submission" date="2020-06" db="EMBL/GenBank/DDBJ databases">
        <authorList>
            <consortium name="Plant Systems Biology data submission"/>
        </authorList>
    </citation>
    <scope>NUCLEOTIDE SEQUENCE</scope>
    <source>
        <strain evidence="2">D6</strain>
    </source>
</reference>
<dbReference type="Gene3D" id="3.80.10.10">
    <property type="entry name" value="Ribonuclease Inhibitor"/>
    <property type="match status" value="2"/>
</dbReference>
<accession>A0A9N8DHF2</accession>
<organism evidence="2 3">
    <name type="scientific">Seminavis robusta</name>
    <dbReference type="NCBI Taxonomy" id="568900"/>
    <lineage>
        <taxon>Eukaryota</taxon>
        <taxon>Sar</taxon>
        <taxon>Stramenopiles</taxon>
        <taxon>Ochrophyta</taxon>
        <taxon>Bacillariophyta</taxon>
        <taxon>Bacillariophyceae</taxon>
        <taxon>Bacillariophycidae</taxon>
        <taxon>Naviculales</taxon>
        <taxon>Naviculaceae</taxon>
        <taxon>Seminavis</taxon>
    </lineage>
</organism>
<feature type="region of interest" description="Disordered" evidence="1">
    <location>
        <begin position="1"/>
        <end position="23"/>
    </location>
</feature>
<gene>
    <name evidence="2" type="ORF">SEMRO_68_G037910.1</name>
</gene>
<keyword evidence="3" id="KW-1185">Reference proteome</keyword>
<evidence type="ECO:0000313" key="3">
    <source>
        <dbReference type="Proteomes" id="UP001153069"/>
    </source>
</evidence>
<dbReference type="Proteomes" id="UP001153069">
    <property type="component" value="Unassembled WGS sequence"/>
</dbReference>
<proteinExistence type="predicted"/>
<sequence length="420" mass="47182">MGDNNNDDDDDENDDTTNTLGRNRNQVVVDHDFEAFRRLCDRLQENEEGLTKILAILHQTLRRADFSLFVERLVTNSTLQVLSIGLGTVLTHAQMEALGRVFVNNTHIRNFRLINVATEEMDLRPLWDGLFQSKALDNVCLDGFQTRQNAIETFLTRWNDSAQQLQQQPQQSTSTSSACCPQIVNLHISDCFLGTAETDAIVRMLQRNDMNNFVFRITKCQFTTANTTSHTTTNNNSTCNSRQRIADALAQNTTVEIFALDDALDKTSAQAFGRAIATNTTLNGVMFDNCNDDALLVLANGICQNHKLLNASVQGKQQQSGATTETQAECERLVQHAIGMNKAGRCLLYDYARKEGKNLDVAWLVCLLRSLEEDPAILYSWVRDYVDIFVRWALRGMLAKKRKATCDGSSGRPNKRIKTS</sequence>
<evidence type="ECO:0000313" key="2">
    <source>
        <dbReference type="EMBL" id="CAB9499744.1"/>
    </source>
</evidence>
<comment type="caution">
    <text evidence="2">The sequence shown here is derived from an EMBL/GenBank/DDBJ whole genome shotgun (WGS) entry which is preliminary data.</text>
</comment>
<protein>
    <submittedName>
        <fullName evidence="2">Uncharacterized protein</fullName>
    </submittedName>
</protein>